<dbReference type="PANTHER" id="PTHR38332">
    <property type="entry name" value="PROTEIN CBG11604"/>
    <property type="match status" value="1"/>
</dbReference>
<reference evidence="1 2" key="1">
    <citation type="submission" date="2015-07" db="EMBL/GenBank/DDBJ databases">
        <title>The genome of Dufourea novaeangliae.</title>
        <authorList>
            <person name="Pan H."/>
            <person name="Kapheim K."/>
        </authorList>
    </citation>
    <scope>NUCLEOTIDE SEQUENCE [LARGE SCALE GENOMIC DNA]</scope>
    <source>
        <strain evidence="1">0120121106</strain>
        <tissue evidence="1">Whole body</tissue>
    </source>
</reference>
<proteinExistence type="predicted"/>
<keyword evidence="2" id="KW-1185">Reference proteome</keyword>
<name>A0A154PSS8_DUFNO</name>
<organism evidence="1 2">
    <name type="scientific">Dufourea novaeangliae</name>
    <name type="common">Sweat bee</name>
    <dbReference type="NCBI Taxonomy" id="178035"/>
    <lineage>
        <taxon>Eukaryota</taxon>
        <taxon>Metazoa</taxon>
        <taxon>Ecdysozoa</taxon>
        <taxon>Arthropoda</taxon>
        <taxon>Hexapoda</taxon>
        <taxon>Insecta</taxon>
        <taxon>Pterygota</taxon>
        <taxon>Neoptera</taxon>
        <taxon>Endopterygota</taxon>
        <taxon>Hymenoptera</taxon>
        <taxon>Apocrita</taxon>
        <taxon>Aculeata</taxon>
        <taxon>Apoidea</taxon>
        <taxon>Anthophila</taxon>
        <taxon>Halictidae</taxon>
        <taxon>Rophitinae</taxon>
        <taxon>Dufourea</taxon>
    </lineage>
</organism>
<dbReference type="Proteomes" id="UP000076502">
    <property type="component" value="Unassembled WGS sequence"/>
</dbReference>
<evidence type="ECO:0000313" key="1">
    <source>
        <dbReference type="EMBL" id="KZC14961.1"/>
    </source>
</evidence>
<dbReference type="AlphaFoldDB" id="A0A154PSS8"/>
<protein>
    <submittedName>
        <fullName evidence="1">Uncharacterized protein</fullName>
    </submittedName>
</protein>
<dbReference type="PANTHER" id="PTHR38332:SF1">
    <property type="entry name" value="RE49668P"/>
    <property type="match status" value="1"/>
</dbReference>
<dbReference type="OrthoDB" id="428346at2759"/>
<evidence type="ECO:0000313" key="2">
    <source>
        <dbReference type="Proteomes" id="UP000076502"/>
    </source>
</evidence>
<dbReference type="EMBL" id="KQ435180">
    <property type="protein sequence ID" value="KZC14961.1"/>
    <property type="molecule type" value="Genomic_DNA"/>
</dbReference>
<gene>
    <name evidence="1" type="ORF">WN55_07809</name>
</gene>
<sequence>MSHCGGFYFDDKYVRGCVQSCNDADACNGSTRQAASFVLLILSLFIELA</sequence>
<accession>A0A154PSS8</accession>